<feature type="region of interest" description="Disordered" evidence="9">
    <location>
        <begin position="1"/>
        <end position="20"/>
    </location>
</feature>
<dbReference type="Pfam" id="PF00209">
    <property type="entry name" value="SNF"/>
    <property type="match status" value="1"/>
</dbReference>
<feature type="transmembrane region" description="Helical" evidence="10">
    <location>
        <begin position="615"/>
        <end position="638"/>
    </location>
</feature>
<feature type="compositionally biased region" description="Low complexity" evidence="9">
    <location>
        <begin position="48"/>
        <end position="62"/>
    </location>
</feature>
<organism evidence="11 12">
    <name type="scientific">Pristionchus fissidentatus</name>
    <dbReference type="NCBI Taxonomy" id="1538716"/>
    <lineage>
        <taxon>Eukaryota</taxon>
        <taxon>Metazoa</taxon>
        <taxon>Ecdysozoa</taxon>
        <taxon>Nematoda</taxon>
        <taxon>Chromadorea</taxon>
        <taxon>Rhabditida</taxon>
        <taxon>Rhabditina</taxon>
        <taxon>Diplogasteromorpha</taxon>
        <taxon>Diplogasteroidea</taxon>
        <taxon>Neodiplogasteridae</taxon>
        <taxon>Pristionchus</taxon>
    </lineage>
</organism>
<keyword evidence="12" id="KW-1185">Reference proteome</keyword>
<feature type="transmembrane region" description="Helical" evidence="10">
    <location>
        <begin position="573"/>
        <end position="595"/>
    </location>
</feature>
<keyword evidence="5 10" id="KW-1133">Transmembrane helix</keyword>
<dbReference type="PANTHER" id="PTHR11616">
    <property type="entry name" value="SODIUM/CHLORIDE DEPENDENT TRANSPORTER"/>
    <property type="match status" value="1"/>
</dbReference>
<keyword evidence="8" id="KW-1015">Disulfide bond</keyword>
<keyword evidence="3 10" id="KW-0812">Transmembrane</keyword>
<feature type="region of interest" description="Disordered" evidence="9">
    <location>
        <begin position="38"/>
        <end position="73"/>
    </location>
</feature>
<protein>
    <submittedName>
        <fullName evidence="11">Uncharacterized protein</fullName>
    </submittedName>
</protein>
<feature type="binding site" evidence="7">
    <location>
        <position position="461"/>
    </location>
    <ligand>
        <name>Na(+)</name>
        <dbReference type="ChEBI" id="CHEBI:29101"/>
        <label>1</label>
    </ligand>
</feature>
<evidence type="ECO:0000256" key="2">
    <source>
        <dbReference type="ARBA" id="ARBA00022448"/>
    </source>
</evidence>
<keyword evidence="2" id="KW-0813">Transport</keyword>
<keyword evidence="7" id="KW-0915">Sodium</keyword>
<comment type="caution">
    <text evidence="11">The sequence shown here is derived from an EMBL/GenBank/DDBJ whole genome shotgun (WGS) entry which is preliminary data.</text>
</comment>
<dbReference type="InterPro" id="IPR037272">
    <property type="entry name" value="SNS_sf"/>
</dbReference>
<comment type="subcellular location">
    <subcellularLocation>
        <location evidence="1">Membrane</location>
        <topology evidence="1">Multi-pass membrane protein</topology>
    </subcellularLocation>
</comment>
<dbReference type="NCBIfam" id="NF037979">
    <property type="entry name" value="Na_transp"/>
    <property type="match status" value="1"/>
</dbReference>
<proteinExistence type="predicted"/>
<reference evidence="11" key="1">
    <citation type="submission" date="2023-10" db="EMBL/GenBank/DDBJ databases">
        <title>Genome assembly of Pristionchus species.</title>
        <authorList>
            <person name="Yoshida K."/>
            <person name="Sommer R.J."/>
        </authorList>
    </citation>
    <scope>NUCLEOTIDE SEQUENCE</scope>
    <source>
        <strain evidence="11">RS5133</strain>
    </source>
</reference>
<evidence type="ECO:0000256" key="7">
    <source>
        <dbReference type="PIRSR" id="PIRSR600175-1"/>
    </source>
</evidence>
<feature type="transmembrane region" description="Helical" evidence="10">
    <location>
        <begin position="163"/>
        <end position="192"/>
    </location>
</feature>
<accession>A0AAV5WRU2</accession>
<evidence type="ECO:0000256" key="4">
    <source>
        <dbReference type="ARBA" id="ARBA00022847"/>
    </source>
</evidence>
<evidence type="ECO:0000256" key="8">
    <source>
        <dbReference type="PIRSR" id="PIRSR600175-2"/>
    </source>
</evidence>
<name>A0AAV5WRU2_9BILA</name>
<evidence type="ECO:0000256" key="10">
    <source>
        <dbReference type="SAM" id="Phobius"/>
    </source>
</evidence>
<evidence type="ECO:0000313" key="12">
    <source>
        <dbReference type="Proteomes" id="UP001432322"/>
    </source>
</evidence>
<evidence type="ECO:0000256" key="5">
    <source>
        <dbReference type="ARBA" id="ARBA00022989"/>
    </source>
</evidence>
<feature type="transmembrane region" description="Helical" evidence="10">
    <location>
        <begin position="121"/>
        <end position="142"/>
    </location>
</feature>
<dbReference type="GO" id="GO:0043005">
    <property type="term" value="C:neuron projection"/>
    <property type="evidence" value="ECO:0007669"/>
    <property type="project" value="TreeGrafter"/>
</dbReference>
<keyword evidence="6 10" id="KW-0472">Membrane</keyword>
<dbReference type="GO" id="GO:0005886">
    <property type="term" value="C:plasma membrane"/>
    <property type="evidence" value="ECO:0007669"/>
    <property type="project" value="TreeGrafter"/>
</dbReference>
<keyword evidence="4" id="KW-0769">Symport</keyword>
<dbReference type="SUPFAM" id="SSF161070">
    <property type="entry name" value="SNF-like"/>
    <property type="match status" value="1"/>
</dbReference>
<feature type="binding site" evidence="7">
    <location>
        <position position="104"/>
    </location>
    <ligand>
        <name>Na(+)</name>
        <dbReference type="ChEBI" id="CHEBI:29101"/>
        <label>1</label>
    </ligand>
</feature>
<feature type="binding site" evidence="7">
    <location>
        <position position="99"/>
    </location>
    <ligand>
        <name>Na(+)</name>
        <dbReference type="ChEBI" id="CHEBI:29101"/>
        <label>1</label>
    </ligand>
</feature>
<feature type="transmembrane region" description="Helical" evidence="10">
    <location>
        <begin position="452"/>
        <end position="477"/>
    </location>
</feature>
<evidence type="ECO:0000256" key="9">
    <source>
        <dbReference type="SAM" id="MobiDB-lite"/>
    </source>
</evidence>
<feature type="transmembrane region" description="Helical" evidence="10">
    <location>
        <begin position="522"/>
        <end position="543"/>
    </location>
</feature>
<sequence>AVAMGSRRQSTGSSLDIGTLKNQTNDVTGLLYENVDIEPPTASKATDTPTNPTPSKTPSTPEESIELTPGGIPEKDAGVEARGEFSSAMQYLLACVGYAVGLGNIWRFPSVAYENGGGAFLIPYILCATFFGLPTLYIECSLGQFTQYGPSKAFQFYMPLSQGIGWAMSIISLSIALYYNVIVAWTMIYIGYTVSGNLDKFSSCDNYWNTIGCDDTLMCTNETERFFNGTCHNSTSFNSSFALAKEMEGPTFSIVAAPDEFFTHYIVQKHLNFGFGGFNWKIAGCLVACWVMTALGLAKGVKWLGKISLITATVPYLMIIVLMVRGVTLEGAQTGIEYYLTKPDFSKMFTIDTWKSALMQICFSLSVGQGGMLAMSSYNKRSHRCFRDAVLVMFADSAMSLIGGVAVFSVLGFMAKNSGKTIPEVVPSPLSLAFVAYPEAISHMPWPGVWSFLFFFMLFMLGISTMFGLVEGIITCLCDSSPYLRAHHALTVCVTCLISCVIGLLCFCSQNGFHFFAIFNEFIGSFSLAVIIVFEIIVIVFVYGPRHFFRDMEAQFGRPTTTFGRIFGSQGMLIKFLMCITAPIFAVGVLVGTLYNLRDPSFVDKIGEEEFRYPGWAIGFGLALAAVPLSSIPIFAIVNCVKHLRAGKGFCSAFRVAEDHPALRYNLAGPASFGDFWKTPLAEVDAVGTVTKTEKETEKQTESVKR</sequence>
<dbReference type="PANTHER" id="PTHR11616:SF326">
    <property type="entry name" value="SODIUM-DEPENDENT TRANSPORTER SNF-5"/>
    <property type="match status" value="1"/>
</dbReference>
<dbReference type="EMBL" id="BTSY01000006">
    <property type="protein sequence ID" value="GMT33325.1"/>
    <property type="molecule type" value="Genomic_DNA"/>
</dbReference>
<keyword evidence="7" id="KW-0479">Metal-binding</keyword>
<dbReference type="GO" id="GO:0046872">
    <property type="term" value="F:metal ion binding"/>
    <property type="evidence" value="ECO:0007669"/>
    <property type="project" value="UniProtKB-KW"/>
</dbReference>
<evidence type="ECO:0000256" key="6">
    <source>
        <dbReference type="ARBA" id="ARBA00023136"/>
    </source>
</evidence>
<feature type="non-terminal residue" evidence="11">
    <location>
        <position position="1"/>
    </location>
</feature>
<dbReference type="Proteomes" id="UP001432322">
    <property type="component" value="Unassembled WGS sequence"/>
</dbReference>
<feature type="binding site" evidence="7">
    <location>
        <position position="97"/>
    </location>
    <ligand>
        <name>Na(+)</name>
        <dbReference type="ChEBI" id="CHEBI:29101"/>
        <label>1</label>
    </ligand>
</feature>
<feature type="compositionally biased region" description="Polar residues" evidence="9">
    <location>
        <begin position="7"/>
        <end position="20"/>
    </location>
</feature>
<dbReference type="InterPro" id="IPR000175">
    <property type="entry name" value="Na/ntran_symport"/>
</dbReference>
<feature type="binding site" evidence="7">
    <location>
        <position position="364"/>
    </location>
    <ligand>
        <name>Na(+)</name>
        <dbReference type="ChEBI" id="CHEBI:29101"/>
        <label>1</label>
    </ligand>
</feature>
<feature type="transmembrane region" description="Helical" evidence="10">
    <location>
        <begin position="489"/>
        <end position="516"/>
    </location>
</feature>
<dbReference type="AlphaFoldDB" id="A0AAV5WRU2"/>
<dbReference type="PROSITE" id="PS50267">
    <property type="entry name" value="NA_NEUROTRAN_SYMP_3"/>
    <property type="match status" value="1"/>
</dbReference>
<feature type="transmembrane region" description="Helical" evidence="10">
    <location>
        <begin position="278"/>
        <end position="297"/>
    </location>
</feature>
<evidence type="ECO:0000256" key="1">
    <source>
        <dbReference type="ARBA" id="ARBA00004141"/>
    </source>
</evidence>
<feature type="binding site" evidence="7">
    <location>
        <position position="100"/>
    </location>
    <ligand>
        <name>Na(+)</name>
        <dbReference type="ChEBI" id="CHEBI:29101"/>
        <label>1</label>
    </ligand>
</feature>
<feature type="transmembrane region" description="Helical" evidence="10">
    <location>
        <begin position="309"/>
        <end position="328"/>
    </location>
</feature>
<gene>
    <name evidence="11" type="ORF">PFISCL1PPCAC_24622</name>
</gene>
<feature type="transmembrane region" description="Helical" evidence="10">
    <location>
        <begin position="390"/>
        <end position="415"/>
    </location>
</feature>
<evidence type="ECO:0000256" key="3">
    <source>
        <dbReference type="ARBA" id="ARBA00022692"/>
    </source>
</evidence>
<feature type="disulfide bond" evidence="8">
    <location>
        <begin position="204"/>
        <end position="213"/>
    </location>
</feature>
<dbReference type="PRINTS" id="PR00176">
    <property type="entry name" value="NANEUSMPORT"/>
</dbReference>
<dbReference type="GO" id="GO:0005332">
    <property type="term" value="F:gamma-aminobutyric acid:sodium:chloride symporter activity"/>
    <property type="evidence" value="ECO:0007669"/>
    <property type="project" value="TreeGrafter"/>
</dbReference>
<evidence type="ECO:0000313" key="11">
    <source>
        <dbReference type="EMBL" id="GMT33325.1"/>
    </source>
</evidence>